<accession>A0ABQ1NJL1</accession>
<sequence length="120" mass="13866">MPERMLTIEEFNELLKHWNGEQIKISKHELEDVDTTFLQLDSVSYRTKTRRMDEYQPMHTLSLNGQGEITLEAGGSQPLPDASYEIPLEDTTLYRYDDGTTFTLVTERGTYTIEIMGNNT</sequence>
<gene>
    <name evidence="1" type="ORF">GCM10007216_06590</name>
</gene>
<dbReference type="Pfam" id="PF25846">
    <property type="entry name" value="YmzB"/>
    <property type="match status" value="1"/>
</dbReference>
<comment type="caution">
    <text evidence="1">The sequence shown here is derived from an EMBL/GenBank/DDBJ whole genome shotgun (WGS) entry which is preliminary data.</text>
</comment>
<evidence type="ECO:0000313" key="1">
    <source>
        <dbReference type="EMBL" id="GGC78783.1"/>
    </source>
</evidence>
<organism evidence="1 2">
    <name type="scientific">Thalassobacillus devorans</name>
    <dbReference type="NCBI Taxonomy" id="279813"/>
    <lineage>
        <taxon>Bacteria</taxon>
        <taxon>Bacillati</taxon>
        <taxon>Bacillota</taxon>
        <taxon>Bacilli</taxon>
        <taxon>Bacillales</taxon>
        <taxon>Bacillaceae</taxon>
        <taxon>Thalassobacillus</taxon>
    </lineage>
</organism>
<dbReference type="EMBL" id="BMCJ01000001">
    <property type="protein sequence ID" value="GGC78783.1"/>
    <property type="molecule type" value="Genomic_DNA"/>
</dbReference>
<evidence type="ECO:0000313" key="2">
    <source>
        <dbReference type="Proteomes" id="UP000619534"/>
    </source>
</evidence>
<dbReference type="RefSeq" id="WP_062445323.1">
    <property type="nucleotide sequence ID" value="NZ_BMCJ01000001.1"/>
</dbReference>
<name>A0ABQ1NJL1_9BACI</name>
<proteinExistence type="predicted"/>
<keyword evidence="2" id="KW-1185">Reference proteome</keyword>
<protein>
    <submittedName>
        <fullName evidence="1">Uncharacterized protein</fullName>
    </submittedName>
</protein>
<reference evidence="2" key="1">
    <citation type="journal article" date="2019" name="Int. J. Syst. Evol. Microbiol.">
        <title>The Global Catalogue of Microorganisms (GCM) 10K type strain sequencing project: providing services to taxonomists for standard genome sequencing and annotation.</title>
        <authorList>
            <consortium name="The Broad Institute Genomics Platform"/>
            <consortium name="The Broad Institute Genome Sequencing Center for Infectious Disease"/>
            <person name="Wu L."/>
            <person name="Ma J."/>
        </authorList>
    </citation>
    <scope>NUCLEOTIDE SEQUENCE [LARGE SCALE GENOMIC DNA]</scope>
    <source>
        <strain evidence="2">CCM 7282</strain>
    </source>
</reference>
<dbReference type="Proteomes" id="UP000619534">
    <property type="component" value="Unassembled WGS sequence"/>
</dbReference>
<dbReference type="InterPro" id="IPR058926">
    <property type="entry name" value="YmzB-like"/>
</dbReference>